<protein>
    <submittedName>
        <fullName evidence="9">MFS transporter</fullName>
    </submittedName>
</protein>
<feature type="domain" description="Major facilitator superfamily (MFS) profile" evidence="8">
    <location>
        <begin position="1"/>
        <end position="417"/>
    </location>
</feature>
<feature type="transmembrane region" description="Helical" evidence="7">
    <location>
        <begin position="225"/>
        <end position="248"/>
    </location>
</feature>
<feature type="transmembrane region" description="Helical" evidence="7">
    <location>
        <begin position="383"/>
        <end position="402"/>
    </location>
</feature>
<keyword evidence="2" id="KW-0813">Transport</keyword>
<feature type="transmembrane region" description="Helical" evidence="7">
    <location>
        <begin position="21"/>
        <end position="39"/>
    </location>
</feature>
<keyword evidence="10" id="KW-1185">Reference proteome</keyword>
<dbReference type="InterPro" id="IPR022324">
    <property type="entry name" value="Bacilysin_exporter_BacE_put"/>
</dbReference>
<dbReference type="PRINTS" id="PR01988">
    <property type="entry name" value="EXPORTERBACE"/>
</dbReference>
<dbReference type="CDD" id="cd06173">
    <property type="entry name" value="MFS_MefA_like"/>
    <property type="match status" value="1"/>
</dbReference>
<dbReference type="RefSeq" id="WP_051630193.1">
    <property type="nucleotide sequence ID" value="NZ_BMLF01000001.1"/>
</dbReference>
<evidence type="ECO:0000256" key="1">
    <source>
        <dbReference type="ARBA" id="ARBA00004651"/>
    </source>
</evidence>
<keyword evidence="6 7" id="KW-0472">Membrane</keyword>
<feature type="transmembrane region" description="Helical" evidence="7">
    <location>
        <begin position="181"/>
        <end position="204"/>
    </location>
</feature>
<dbReference type="Pfam" id="PF05977">
    <property type="entry name" value="MFS_3"/>
    <property type="match status" value="1"/>
</dbReference>
<evidence type="ECO:0000256" key="6">
    <source>
        <dbReference type="ARBA" id="ARBA00023136"/>
    </source>
</evidence>
<dbReference type="InterPro" id="IPR020846">
    <property type="entry name" value="MFS_dom"/>
</dbReference>
<accession>A0A917SJL9</accession>
<dbReference type="PANTHER" id="PTHR23513">
    <property type="entry name" value="INTEGRAL MEMBRANE EFFLUX PROTEIN-RELATED"/>
    <property type="match status" value="1"/>
</dbReference>
<organism evidence="9 10">
    <name type="scientific">Pseudooceanicola nanhaiensis</name>
    <dbReference type="NCBI Taxonomy" id="375761"/>
    <lineage>
        <taxon>Bacteria</taxon>
        <taxon>Pseudomonadati</taxon>
        <taxon>Pseudomonadota</taxon>
        <taxon>Alphaproteobacteria</taxon>
        <taxon>Rhodobacterales</taxon>
        <taxon>Paracoccaceae</taxon>
        <taxon>Pseudooceanicola</taxon>
    </lineage>
</organism>
<keyword evidence="5 7" id="KW-1133">Transmembrane helix</keyword>
<gene>
    <name evidence="9" type="ORF">GCM10011534_00800</name>
</gene>
<evidence type="ECO:0000256" key="4">
    <source>
        <dbReference type="ARBA" id="ARBA00022692"/>
    </source>
</evidence>
<comment type="caution">
    <text evidence="9">The sequence shown here is derived from an EMBL/GenBank/DDBJ whole genome shotgun (WGS) entry which is preliminary data.</text>
</comment>
<comment type="subcellular location">
    <subcellularLocation>
        <location evidence="1">Cell membrane</location>
        <topology evidence="1">Multi-pass membrane protein</topology>
    </subcellularLocation>
</comment>
<dbReference type="GO" id="GO:0022857">
    <property type="term" value="F:transmembrane transporter activity"/>
    <property type="evidence" value="ECO:0007669"/>
    <property type="project" value="InterPro"/>
</dbReference>
<evidence type="ECO:0000256" key="5">
    <source>
        <dbReference type="ARBA" id="ARBA00022989"/>
    </source>
</evidence>
<sequence>MDAPSPGSLRRAARTDRALKIPAFRLYFAGSVISVPGNWMQMTAQAWLVLDMTGSPLMLAWVTTMQFLPIMLFSLIGGAVADRFRRRELLIWTQCIGAVQAAALALIVASGAVEMWHILALAALLGTVSAIDQPLRQAFVADLVPQEALPNGIALGALAMNIGRVIGPALGGLVLAATGPAAAFTLNAITFVLFAICLGTIRPGHLARVGRTGRTTLLADVREGLGFALNSPMIQVLLVATGFIGLFGQNFSTMVPMVAELIVHATRAQFGLLNSCLGLGSLCAAFTVSRSGRPTMGRILFAGLAFGILLIAIALTERLWLSCALFFCVGAAAVTFSTSIQTSFQLLTPVHMRGRLASMVTLLIVGSSPIGAILTGIMAEQAVWAAVALNGVMCIAGIALATRKAWGLAVNRRLPAI</sequence>
<reference evidence="9" key="2">
    <citation type="submission" date="2020-09" db="EMBL/GenBank/DDBJ databases">
        <authorList>
            <person name="Sun Q."/>
            <person name="Zhou Y."/>
        </authorList>
    </citation>
    <scope>NUCLEOTIDE SEQUENCE</scope>
    <source>
        <strain evidence="9">CGMCC 1.6293</strain>
    </source>
</reference>
<keyword evidence="3" id="KW-1003">Cell membrane</keyword>
<evidence type="ECO:0000313" key="10">
    <source>
        <dbReference type="Proteomes" id="UP000649829"/>
    </source>
</evidence>
<evidence type="ECO:0000259" key="8">
    <source>
        <dbReference type="PROSITE" id="PS50850"/>
    </source>
</evidence>
<dbReference type="PANTHER" id="PTHR23513:SF11">
    <property type="entry name" value="STAPHYLOFERRIN A TRANSPORTER"/>
    <property type="match status" value="1"/>
</dbReference>
<dbReference type="Proteomes" id="UP000649829">
    <property type="component" value="Unassembled WGS sequence"/>
</dbReference>
<dbReference type="Gene3D" id="1.20.1250.20">
    <property type="entry name" value="MFS general substrate transporter like domains"/>
    <property type="match status" value="1"/>
</dbReference>
<feature type="transmembrane region" description="Helical" evidence="7">
    <location>
        <begin position="295"/>
        <end position="313"/>
    </location>
</feature>
<evidence type="ECO:0000256" key="2">
    <source>
        <dbReference type="ARBA" id="ARBA00022448"/>
    </source>
</evidence>
<reference evidence="9" key="1">
    <citation type="journal article" date="2014" name="Int. J. Syst. Evol. Microbiol.">
        <title>Complete genome sequence of Corynebacterium casei LMG S-19264T (=DSM 44701T), isolated from a smear-ripened cheese.</title>
        <authorList>
            <consortium name="US DOE Joint Genome Institute (JGI-PGF)"/>
            <person name="Walter F."/>
            <person name="Albersmeier A."/>
            <person name="Kalinowski J."/>
            <person name="Ruckert C."/>
        </authorList>
    </citation>
    <scope>NUCLEOTIDE SEQUENCE</scope>
    <source>
        <strain evidence="9">CGMCC 1.6293</strain>
    </source>
</reference>
<evidence type="ECO:0000313" key="9">
    <source>
        <dbReference type="EMBL" id="GGL82561.1"/>
    </source>
</evidence>
<feature type="transmembrane region" description="Helical" evidence="7">
    <location>
        <begin position="59"/>
        <end position="77"/>
    </location>
</feature>
<name>A0A917SJL9_9RHOB</name>
<dbReference type="InterPro" id="IPR010290">
    <property type="entry name" value="TM_effector"/>
</dbReference>
<evidence type="ECO:0000256" key="3">
    <source>
        <dbReference type="ARBA" id="ARBA00022475"/>
    </source>
</evidence>
<feature type="transmembrane region" description="Helical" evidence="7">
    <location>
        <begin position="319"/>
        <end position="344"/>
    </location>
</feature>
<dbReference type="PROSITE" id="PS50850">
    <property type="entry name" value="MFS"/>
    <property type="match status" value="1"/>
</dbReference>
<evidence type="ECO:0000256" key="7">
    <source>
        <dbReference type="SAM" id="Phobius"/>
    </source>
</evidence>
<dbReference type="GO" id="GO:0005886">
    <property type="term" value="C:plasma membrane"/>
    <property type="evidence" value="ECO:0007669"/>
    <property type="project" value="UniProtKB-SubCell"/>
</dbReference>
<feature type="transmembrane region" description="Helical" evidence="7">
    <location>
        <begin position="356"/>
        <end position="377"/>
    </location>
</feature>
<dbReference type="EMBL" id="BMLF01000001">
    <property type="protein sequence ID" value="GGL82561.1"/>
    <property type="molecule type" value="Genomic_DNA"/>
</dbReference>
<dbReference type="InterPro" id="IPR036259">
    <property type="entry name" value="MFS_trans_sf"/>
</dbReference>
<dbReference type="SUPFAM" id="SSF103473">
    <property type="entry name" value="MFS general substrate transporter"/>
    <property type="match status" value="1"/>
</dbReference>
<feature type="transmembrane region" description="Helical" evidence="7">
    <location>
        <begin position="268"/>
        <end position="288"/>
    </location>
</feature>
<keyword evidence="4 7" id="KW-0812">Transmembrane</keyword>
<dbReference type="AlphaFoldDB" id="A0A917SJL9"/>
<proteinExistence type="predicted"/>